<dbReference type="AlphaFoldDB" id="A0A5E4AVS7"/>
<dbReference type="InterPro" id="IPR013025">
    <property type="entry name" value="Ribosomal_uL23-like"/>
</dbReference>
<dbReference type="InterPro" id="IPR005633">
    <property type="entry name" value="Ribosomal_uL23_N"/>
</dbReference>
<dbReference type="GO" id="GO:0022626">
    <property type="term" value="C:cytosolic ribosome"/>
    <property type="evidence" value="ECO:0007669"/>
    <property type="project" value="UniProtKB-ARBA"/>
</dbReference>
<evidence type="ECO:0000256" key="3">
    <source>
        <dbReference type="ARBA" id="ARBA00023274"/>
    </source>
</evidence>
<comment type="similarity">
    <text evidence="1">Belongs to the universal ribosomal protein uL23 family.</text>
</comment>
<feature type="non-terminal residue" evidence="5">
    <location>
        <position position="134"/>
    </location>
</feature>
<keyword evidence="6" id="KW-1185">Reference proteome</keyword>
<evidence type="ECO:0000313" key="5">
    <source>
        <dbReference type="EMBL" id="VTJ61508.1"/>
    </source>
</evidence>
<dbReference type="InterPro" id="IPR012678">
    <property type="entry name" value="Ribosomal_uL23/eL15/eS24_sf"/>
</dbReference>
<keyword evidence="2" id="KW-0689">Ribosomal protein</keyword>
<proteinExistence type="inferred from homology"/>
<dbReference type="Gene3D" id="3.30.70.330">
    <property type="match status" value="1"/>
</dbReference>
<accession>A0A5E4AVS7</accession>
<protein>
    <recommendedName>
        <fullName evidence="4">Large ribosomal subunit protein uL23 N-terminal domain-containing protein</fullName>
    </recommendedName>
</protein>
<keyword evidence="3" id="KW-0687">Ribonucleoprotein</keyword>
<evidence type="ECO:0000313" key="6">
    <source>
        <dbReference type="Proteomes" id="UP000335636"/>
    </source>
</evidence>
<evidence type="ECO:0000259" key="4">
    <source>
        <dbReference type="Pfam" id="PF03939"/>
    </source>
</evidence>
<feature type="domain" description="Large ribosomal subunit protein uL23 N-terminal" evidence="4">
    <location>
        <begin position="21"/>
        <end position="52"/>
    </location>
</feature>
<dbReference type="SUPFAM" id="SSF54189">
    <property type="entry name" value="Ribosomal proteins S24e, L23 and L15e"/>
    <property type="match status" value="1"/>
</dbReference>
<comment type="caution">
    <text evidence="5">The sequence shown here is derived from an EMBL/GenBank/DDBJ whole genome shotgun (WGS) entry which is preliminary data.</text>
</comment>
<evidence type="ECO:0000256" key="2">
    <source>
        <dbReference type="ARBA" id="ARBA00022980"/>
    </source>
</evidence>
<dbReference type="PANTHER" id="PTHR11620">
    <property type="entry name" value="60S RIBOSOMAL PROTEIN L23A"/>
    <property type="match status" value="1"/>
</dbReference>
<dbReference type="Pfam" id="PF03939">
    <property type="entry name" value="Ribosomal_L23eN"/>
    <property type="match status" value="1"/>
</dbReference>
<dbReference type="GO" id="GO:0003735">
    <property type="term" value="F:structural constituent of ribosome"/>
    <property type="evidence" value="ECO:0007669"/>
    <property type="project" value="InterPro"/>
</dbReference>
<evidence type="ECO:0000256" key="1">
    <source>
        <dbReference type="ARBA" id="ARBA00006700"/>
    </source>
</evidence>
<reference evidence="5" key="1">
    <citation type="submission" date="2019-04" db="EMBL/GenBank/DDBJ databases">
        <authorList>
            <person name="Alioto T."/>
            <person name="Alioto T."/>
        </authorList>
    </citation>
    <scope>NUCLEOTIDE SEQUENCE [LARGE SCALE GENOMIC DNA]</scope>
</reference>
<dbReference type="GO" id="GO:0044391">
    <property type="term" value="C:ribosomal subunit"/>
    <property type="evidence" value="ECO:0007669"/>
    <property type="project" value="UniProtKB-ARBA"/>
</dbReference>
<dbReference type="GO" id="GO:0006412">
    <property type="term" value="P:translation"/>
    <property type="evidence" value="ECO:0007669"/>
    <property type="project" value="InterPro"/>
</dbReference>
<dbReference type="Proteomes" id="UP000335636">
    <property type="component" value="Unassembled WGS sequence"/>
</dbReference>
<dbReference type="InterPro" id="IPR012677">
    <property type="entry name" value="Nucleotide-bd_a/b_plait_sf"/>
</dbReference>
<gene>
    <name evidence="5" type="ORF">MONAX_5E027006</name>
</gene>
<name>A0A5E4AVS7_MARMO</name>
<sequence>METLFTNMTLKAMKEAPPDIKAKALKAKKAVLECIHSHKKKICMSPIFWWPRGHCGSGGAQIPPKEQLQEKQGRPLCHHQVLLEHWISLKKREDNTLAFTVVVKASKHRMQQSVKRLSDIDVVKANTQIRPDER</sequence>
<dbReference type="EMBL" id="CABDUW010000176">
    <property type="protein sequence ID" value="VTJ61508.1"/>
    <property type="molecule type" value="Genomic_DNA"/>
</dbReference>
<organism evidence="5 6">
    <name type="scientific">Marmota monax</name>
    <name type="common">Woodchuck</name>
    <dbReference type="NCBI Taxonomy" id="9995"/>
    <lineage>
        <taxon>Eukaryota</taxon>
        <taxon>Metazoa</taxon>
        <taxon>Chordata</taxon>
        <taxon>Craniata</taxon>
        <taxon>Vertebrata</taxon>
        <taxon>Euteleostomi</taxon>
        <taxon>Mammalia</taxon>
        <taxon>Eutheria</taxon>
        <taxon>Euarchontoglires</taxon>
        <taxon>Glires</taxon>
        <taxon>Rodentia</taxon>
        <taxon>Sciuromorpha</taxon>
        <taxon>Sciuridae</taxon>
        <taxon>Xerinae</taxon>
        <taxon>Marmotini</taxon>
        <taxon>Marmota</taxon>
    </lineage>
</organism>